<dbReference type="InterPro" id="IPR029016">
    <property type="entry name" value="GAF-like_dom_sf"/>
</dbReference>
<dbReference type="SMART" id="SM00065">
    <property type="entry name" value="GAF"/>
    <property type="match status" value="1"/>
</dbReference>
<comment type="caution">
    <text evidence="4">The sequence shown here is derived from an EMBL/GenBank/DDBJ whole genome shotgun (WGS) entry which is preliminary data.</text>
</comment>
<dbReference type="InterPro" id="IPR003018">
    <property type="entry name" value="GAF"/>
</dbReference>
<keyword evidence="1" id="KW-1133">Transmembrane helix</keyword>
<dbReference type="InterPro" id="IPR029787">
    <property type="entry name" value="Nucleotide_cyclase"/>
</dbReference>
<dbReference type="Gene3D" id="3.30.450.40">
    <property type="match status" value="1"/>
</dbReference>
<dbReference type="RefSeq" id="WP_130493588.1">
    <property type="nucleotide sequence ID" value="NZ_SGXD01000003.1"/>
</dbReference>
<dbReference type="Gene3D" id="3.20.20.450">
    <property type="entry name" value="EAL domain"/>
    <property type="match status" value="1"/>
</dbReference>
<dbReference type="SUPFAM" id="SSF55073">
    <property type="entry name" value="Nucleotide cyclase"/>
    <property type="match status" value="1"/>
</dbReference>
<evidence type="ECO:0000256" key="1">
    <source>
        <dbReference type="SAM" id="Phobius"/>
    </source>
</evidence>
<evidence type="ECO:0000313" key="5">
    <source>
        <dbReference type="Proteomes" id="UP000293638"/>
    </source>
</evidence>
<reference evidence="4 5" key="1">
    <citation type="submission" date="2019-02" db="EMBL/GenBank/DDBJ databases">
        <title>Genomic Encyclopedia of Type Strains, Phase IV (KMG-IV): sequencing the most valuable type-strain genomes for metagenomic binning, comparative biology and taxonomic classification.</title>
        <authorList>
            <person name="Goeker M."/>
        </authorList>
    </citation>
    <scope>NUCLEOTIDE SEQUENCE [LARGE SCALE GENOMIC DNA]</scope>
    <source>
        <strain evidence="4 5">DSM 45622</strain>
    </source>
</reference>
<dbReference type="InterPro" id="IPR001633">
    <property type="entry name" value="EAL_dom"/>
</dbReference>
<dbReference type="CDD" id="cd01948">
    <property type="entry name" value="EAL"/>
    <property type="match status" value="1"/>
</dbReference>
<feature type="transmembrane region" description="Helical" evidence="1">
    <location>
        <begin position="54"/>
        <end position="72"/>
    </location>
</feature>
<dbReference type="EMBL" id="SGXD01000003">
    <property type="protein sequence ID" value="RZS87473.1"/>
    <property type="molecule type" value="Genomic_DNA"/>
</dbReference>
<dbReference type="NCBIfam" id="TIGR00254">
    <property type="entry name" value="GGDEF"/>
    <property type="match status" value="1"/>
</dbReference>
<dbReference type="Gene3D" id="3.30.70.270">
    <property type="match status" value="1"/>
</dbReference>
<dbReference type="PANTHER" id="PTHR44757">
    <property type="entry name" value="DIGUANYLATE CYCLASE DGCP"/>
    <property type="match status" value="1"/>
</dbReference>
<feature type="domain" description="GGDEF" evidence="3">
    <location>
        <begin position="382"/>
        <end position="522"/>
    </location>
</feature>
<dbReference type="Proteomes" id="UP000293638">
    <property type="component" value="Unassembled WGS sequence"/>
</dbReference>
<dbReference type="OrthoDB" id="23692at2"/>
<feature type="transmembrane region" description="Helical" evidence="1">
    <location>
        <begin position="157"/>
        <end position="177"/>
    </location>
</feature>
<dbReference type="Pfam" id="PF13185">
    <property type="entry name" value="GAF_2"/>
    <property type="match status" value="1"/>
</dbReference>
<feature type="transmembrane region" description="Helical" evidence="1">
    <location>
        <begin position="21"/>
        <end position="42"/>
    </location>
</feature>
<dbReference type="CDD" id="cd01949">
    <property type="entry name" value="GGDEF"/>
    <property type="match status" value="1"/>
</dbReference>
<dbReference type="SUPFAM" id="SSF141868">
    <property type="entry name" value="EAL domain-like"/>
    <property type="match status" value="1"/>
</dbReference>
<dbReference type="Pfam" id="PF00563">
    <property type="entry name" value="EAL"/>
    <property type="match status" value="1"/>
</dbReference>
<dbReference type="InterPro" id="IPR035919">
    <property type="entry name" value="EAL_sf"/>
</dbReference>
<dbReference type="Pfam" id="PF00990">
    <property type="entry name" value="GGDEF"/>
    <property type="match status" value="1"/>
</dbReference>
<feature type="domain" description="EAL" evidence="2">
    <location>
        <begin position="531"/>
        <end position="790"/>
    </location>
</feature>
<dbReference type="AlphaFoldDB" id="A0A4Q7NQH6"/>
<dbReference type="SMART" id="SM00267">
    <property type="entry name" value="GGDEF"/>
    <property type="match status" value="1"/>
</dbReference>
<protein>
    <submittedName>
        <fullName evidence="4">Diguanylate cyclase (GGDEF)-like protein</fullName>
    </submittedName>
</protein>
<dbReference type="PROSITE" id="PS50887">
    <property type="entry name" value="GGDEF"/>
    <property type="match status" value="1"/>
</dbReference>
<dbReference type="SUPFAM" id="SSF55781">
    <property type="entry name" value="GAF domain-like"/>
    <property type="match status" value="1"/>
</dbReference>
<evidence type="ECO:0000259" key="3">
    <source>
        <dbReference type="PROSITE" id="PS50887"/>
    </source>
</evidence>
<proteinExistence type="predicted"/>
<feature type="transmembrane region" description="Helical" evidence="1">
    <location>
        <begin position="79"/>
        <end position="99"/>
    </location>
</feature>
<sequence length="793" mass="83273">MGEGDGSVARVPPAPPDHRGFARAVGWLYAAGPTTYVVWSALSRSPGSDLVADVALAVMAVLLAAVLLSGRLDRASRGLLERILLVYPAVLAASAYAGVRGGAPWFGFGFVPWGVPVAFATVERARAWVHAGWSSLCATVGLLALAVVGAVRWSDAVSSAAAVDASAVALAVLTGWLHRRETERATQQRVLAEFGRRALVETDLARLFEDAMATALELVPGELGMLLEHRRDEALVRVAASVRSERAGSVPPVGFTYPVAPGRPSWHVLESGEPLVVSDRTTDPRFPTPPPWDEALVSAIVVPVPGSDGPWGLLRVHSHVRREYTSEEAAVLTGLANLLAAALERVRIVERSAHAALHDALTGLPNRRWAMEELAARTARDDAPCVVLLDVDDFKDVNDAFGAGSGDSLLGAAAQRLSRALQPGESLARVDGDAFVVLATVPQGPEGEREGLALASRLRDAWLEPFDLGGRKHYLTACAGVALPRRMTSAPDEAAALLLGEAAAAIARAKQRGRGQVAAYDAGMRAWSVARVGLEDDLRRAMRNGEFSLDFQPVVDGPSGIPVGVEALLRWHSPTRGTVGPTEFIPVAERLGLIVPLGAWVLGEASRTVASWQRAGIEGPDGAPLRLAVNLSPVQLDDPDLPRLVASVLDTSGLAPGSLGLEVTEGVLLDDIESAAAALTALGDAGAHILLDDFGTGHSSLAYLHRFPLQAVKIDASFVARLGNDPAAEAIVAAVAQMARTLGLEVVAEGVEDASQRAQVAAHGVTRLQGFGIARPMPGDVTLDWLAAAPRPV</sequence>
<organism evidence="4 5">
    <name type="scientific">Motilibacter rhizosphaerae</name>
    <dbReference type="NCBI Taxonomy" id="598652"/>
    <lineage>
        <taxon>Bacteria</taxon>
        <taxon>Bacillati</taxon>
        <taxon>Actinomycetota</taxon>
        <taxon>Actinomycetes</taxon>
        <taxon>Motilibacterales</taxon>
        <taxon>Motilibacteraceae</taxon>
        <taxon>Motilibacter</taxon>
    </lineage>
</organism>
<keyword evidence="1" id="KW-0812">Transmembrane</keyword>
<accession>A0A4Q7NQH6</accession>
<keyword evidence="5" id="KW-1185">Reference proteome</keyword>
<dbReference type="PROSITE" id="PS50883">
    <property type="entry name" value="EAL"/>
    <property type="match status" value="1"/>
</dbReference>
<dbReference type="SMART" id="SM00052">
    <property type="entry name" value="EAL"/>
    <property type="match status" value="1"/>
</dbReference>
<dbReference type="InterPro" id="IPR043128">
    <property type="entry name" value="Rev_trsase/Diguanyl_cyclase"/>
</dbReference>
<keyword evidence="1" id="KW-0472">Membrane</keyword>
<feature type="transmembrane region" description="Helical" evidence="1">
    <location>
        <begin position="129"/>
        <end position="151"/>
    </location>
</feature>
<evidence type="ECO:0000259" key="2">
    <source>
        <dbReference type="PROSITE" id="PS50883"/>
    </source>
</evidence>
<evidence type="ECO:0000313" key="4">
    <source>
        <dbReference type="EMBL" id="RZS87473.1"/>
    </source>
</evidence>
<gene>
    <name evidence="4" type="ORF">EV189_2904</name>
</gene>
<dbReference type="PANTHER" id="PTHR44757:SF2">
    <property type="entry name" value="BIOFILM ARCHITECTURE MAINTENANCE PROTEIN MBAA"/>
    <property type="match status" value="1"/>
</dbReference>
<dbReference type="InterPro" id="IPR052155">
    <property type="entry name" value="Biofilm_reg_signaling"/>
</dbReference>
<name>A0A4Q7NQH6_9ACTN</name>
<dbReference type="InterPro" id="IPR000160">
    <property type="entry name" value="GGDEF_dom"/>
</dbReference>